<organism evidence="9 10">
    <name type="scientific">Vreelandella salicampi</name>
    <dbReference type="NCBI Taxonomy" id="1449798"/>
    <lineage>
        <taxon>Bacteria</taxon>
        <taxon>Pseudomonadati</taxon>
        <taxon>Pseudomonadota</taxon>
        <taxon>Gammaproteobacteria</taxon>
        <taxon>Oceanospirillales</taxon>
        <taxon>Halomonadaceae</taxon>
        <taxon>Vreelandella</taxon>
    </lineage>
</organism>
<keyword evidence="6 8" id="KW-1133">Transmembrane helix</keyword>
<feature type="transmembrane region" description="Helical" evidence="8">
    <location>
        <begin position="219"/>
        <end position="236"/>
    </location>
</feature>
<keyword evidence="4" id="KW-1003">Cell membrane</keyword>
<dbReference type="AlphaFoldDB" id="A0A7Z0LJ41"/>
<feature type="transmembrane region" description="Helical" evidence="8">
    <location>
        <begin position="314"/>
        <end position="340"/>
    </location>
</feature>
<evidence type="ECO:0000256" key="8">
    <source>
        <dbReference type="SAM" id="Phobius"/>
    </source>
</evidence>
<feature type="transmembrane region" description="Helical" evidence="8">
    <location>
        <begin position="242"/>
        <end position="267"/>
    </location>
</feature>
<proteinExistence type="inferred from homology"/>
<dbReference type="Proteomes" id="UP000586119">
    <property type="component" value="Unassembled WGS sequence"/>
</dbReference>
<comment type="caution">
    <text evidence="9">The sequence shown here is derived from an EMBL/GenBank/DDBJ whole genome shotgun (WGS) entry which is preliminary data.</text>
</comment>
<protein>
    <submittedName>
        <fullName evidence="9">AI-2E family transporter</fullName>
    </submittedName>
</protein>
<feature type="transmembrane region" description="Helical" evidence="8">
    <location>
        <begin position="20"/>
        <end position="38"/>
    </location>
</feature>
<evidence type="ECO:0000256" key="5">
    <source>
        <dbReference type="ARBA" id="ARBA00022692"/>
    </source>
</evidence>
<dbReference type="GO" id="GO:0005886">
    <property type="term" value="C:plasma membrane"/>
    <property type="evidence" value="ECO:0007669"/>
    <property type="project" value="UniProtKB-SubCell"/>
</dbReference>
<comment type="subcellular location">
    <subcellularLocation>
        <location evidence="1">Cell membrane</location>
        <topology evidence="1">Multi-pass membrane protein</topology>
    </subcellularLocation>
</comment>
<keyword evidence="3" id="KW-0813">Transport</keyword>
<evidence type="ECO:0000256" key="4">
    <source>
        <dbReference type="ARBA" id="ARBA00022475"/>
    </source>
</evidence>
<evidence type="ECO:0000313" key="10">
    <source>
        <dbReference type="Proteomes" id="UP000586119"/>
    </source>
</evidence>
<comment type="similarity">
    <text evidence="2">Belongs to the autoinducer-2 exporter (AI-2E) (TC 2.A.86) family.</text>
</comment>
<dbReference type="GO" id="GO:0055085">
    <property type="term" value="P:transmembrane transport"/>
    <property type="evidence" value="ECO:0007669"/>
    <property type="project" value="TreeGrafter"/>
</dbReference>
<sequence>MTMRTIFKSWIERYFSDEEAIILLLVLVAGFAAIIWFGRMLAPFFTALIIAFLLQGAVSALTRRRVPHLLAVVIVFLAFISVLLTLAFILMPLIWNQLVGLVQETPRMFASGQDWLDELQSRYPNLITPDQMQSWIGVASREISQLGQRALTLSLASLGNIMALIIYLVLVPILVFFMLKDRDKLVGFILSLLPQKRDLMTRIWHEMDAQIANYIRGKFIEIIIVGSVAFFTFAYFRLPYSALLAVLVGFSVLVPYIGAAVATLPVAAVAGFHFGISDAFVYVLIAYGVIQALDGNVLSPILFSETNNIHPVSIIVAVLFFGGIWGFWGIFFAIPLATLLKALVYAWPRGLHDRGEGRGKEVPQRVKEDESAAL</sequence>
<evidence type="ECO:0000256" key="3">
    <source>
        <dbReference type="ARBA" id="ARBA00022448"/>
    </source>
</evidence>
<dbReference type="RefSeq" id="WP_179929254.1">
    <property type="nucleotide sequence ID" value="NZ_JACCDF010000002.1"/>
</dbReference>
<keyword evidence="10" id="KW-1185">Reference proteome</keyword>
<dbReference type="PANTHER" id="PTHR21716:SF53">
    <property type="entry name" value="PERMEASE PERM-RELATED"/>
    <property type="match status" value="1"/>
</dbReference>
<reference evidence="9 10" key="1">
    <citation type="journal article" date="2015" name="Int. J. Syst. Evol. Microbiol.">
        <title>Halomonas salicampi sp. nov., a halotolerant and alkalitolerant bacterium isolated from a saltern soil.</title>
        <authorList>
            <person name="Lee J.C."/>
            <person name="Kim Y.S."/>
            <person name="Yun B.S."/>
            <person name="Whang K.S."/>
        </authorList>
    </citation>
    <scope>NUCLEOTIDE SEQUENCE [LARGE SCALE GENOMIC DNA]</scope>
    <source>
        <strain evidence="9 10">BH103</strain>
    </source>
</reference>
<evidence type="ECO:0000313" key="9">
    <source>
        <dbReference type="EMBL" id="NYS59921.1"/>
    </source>
</evidence>
<evidence type="ECO:0000256" key="1">
    <source>
        <dbReference type="ARBA" id="ARBA00004651"/>
    </source>
</evidence>
<feature type="transmembrane region" description="Helical" evidence="8">
    <location>
        <begin position="44"/>
        <end position="62"/>
    </location>
</feature>
<keyword evidence="5 8" id="KW-0812">Transmembrane</keyword>
<evidence type="ECO:0000256" key="6">
    <source>
        <dbReference type="ARBA" id="ARBA00022989"/>
    </source>
</evidence>
<evidence type="ECO:0000256" key="7">
    <source>
        <dbReference type="ARBA" id="ARBA00023136"/>
    </source>
</evidence>
<feature type="transmembrane region" description="Helical" evidence="8">
    <location>
        <begin position="69"/>
        <end position="95"/>
    </location>
</feature>
<name>A0A7Z0LJ41_9GAMM</name>
<keyword evidence="7 8" id="KW-0472">Membrane</keyword>
<dbReference type="PANTHER" id="PTHR21716">
    <property type="entry name" value="TRANSMEMBRANE PROTEIN"/>
    <property type="match status" value="1"/>
</dbReference>
<dbReference type="EMBL" id="JACCDF010000002">
    <property type="protein sequence ID" value="NYS59921.1"/>
    <property type="molecule type" value="Genomic_DNA"/>
</dbReference>
<gene>
    <name evidence="9" type="ORF">HZS81_03975</name>
</gene>
<accession>A0A7Z0LJ41</accession>
<feature type="transmembrane region" description="Helical" evidence="8">
    <location>
        <begin position="279"/>
        <end position="302"/>
    </location>
</feature>
<dbReference type="Pfam" id="PF01594">
    <property type="entry name" value="AI-2E_transport"/>
    <property type="match status" value="1"/>
</dbReference>
<evidence type="ECO:0000256" key="2">
    <source>
        <dbReference type="ARBA" id="ARBA00009773"/>
    </source>
</evidence>
<feature type="transmembrane region" description="Helical" evidence="8">
    <location>
        <begin position="161"/>
        <end position="179"/>
    </location>
</feature>
<dbReference type="InterPro" id="IPR002549">
    <property type="entry name" value="AI-2E-like"/>
</dbReference>